<evidence type="ECO:0000313" key="1">
    <source>
        <dbReference type="EMBL" id="TKI68562.1"/>
    </source>
</evidence>
<reference evidence="1 2" key="1">
    <citation type="submission" date="2019-04" db="EMBL/GenBank/DDBJ databases">
        <title>Sulfurimonas crateris sp. nov. a facultative anaerobic sulfur-oxidizing chemolithautotrophic bacterium isolated from a terrestrial mud vulcano.</title>
        <authorList>
            <person name="Ratnikova N.M."/>
            <person name="Slobodkin A.I."/>
            <person name="Merkel A.Y."/>
            <person name="Novikov A."/>
            <person name="Bonch-Osmolovskaya E.A."/>
            <person name="Slobodkina G.B."/>
        </authorList>
    </citation>
    <scope>NUCLEOTIDE SEQUENCE [LARGE SCALE GENOMIC DNA]</scope>
    <source>
        <strain evidence="1 2">SN118</strain>
    </source>
</reference>
<dbReference type="EMBL" id="SZPX01000007">
    <property type="protein sequence ID" value="TKI68562.1"/>
    <property type="molecule type" value="Genomic_DNA"/>
</dbReference>
<gene>
    <name evidence="1" type="ORF">FCU45_09055</name>
</gene>
<proteinExistence type="predicted"/>
<protein>
    <submittedName>
        <fullName evidence="1">Uncharacterized protein</fullName>
    </submittedName>
</protein>
<comment type="caution">
    <text evidence="1">The sequence shown here is derived from an EMBL/GenBank/DDBJ whole genome shotgun (WGS) entry which is preliminary data.</text>
</comment>
<organism evidence="1 2">
    <name type="scientific">Sulfurimonas crateris</name>
    <dbReference type="NCBI Taxonomy" id="2574727"/>
    <lineage>
        <taxon>Bacteria</taxon>
        <taxon>Pseudomonadati</taxon>
        <taxon>Campylobacterota</taxon>
        <taxon>Epsilonproteobacteria</taxon>
        <taxon>Campylobacterales</taxon>
        <taxon>Sulfurimonadaceae</taxon>
        <taxon>Sulfurimonas</taxon>
    </lineage>
</organism>
<name>A0A4U2Z565_9BACT</name>
<dbReference type="Proteomes" id="UP000309561">
    <property type="component" value="Unassembled WGS sequence"/>
</dbReference>
<evidence type="ECO:0000313" key="2">
    <source>
        <dbReference type="Proteomes" id="UP000309561"/>
    </source>
</evidence>
<keyword evidence="2" id="KW-1185">Reference proteome</keyword>
<dbReference type="AlphaFoldDB" id="A0A4U2Z565"/>
<accession>A0A4U2Z565</accession>
<dbReference type="RefSeq" id="WP_137014495.1">
    <property type="nucleotide sequence ID" value="NZ_SZPX01000007.1"/>
</dbReference>
<sequence length="194" mass="21764">MKIFLSTLASIASLSAYELIHISNSVDMQSLEELSKKYKKDVVISDSRAYLVPSECLLERYFGGLSQNSVELPNSELYYSSHAVNEKIFDAKDAQEIEEEIAKQNISDTIEAKEAKEFLQDSSGRLFGGLSQGVLDLKAQKNIVKDVPKESTAQRNPECRVLDDSSGYEIRGAKNLQIYSDQKIINIKESILFK</sequence>